<sequence>MPFNPAIYPADWKPNGKEKKLKAGNVCEGCGAPNRSIAENLQTHEPYMVHLSIAHKRQYETWKEDAETMVLCQRCHRRFDRKFRRKGGRRYHTPVGYASVYIEYKGQRVLVEMAKTLDDLRDVIAALPDPVDIEIQLVVILAVVGNGHYRKEEGDLLTIAEYGACIGLAPLM</sequence>
<proteinExistence type="predicted"/>
<accession>A0A8J3N2B9</accession>
<dbReference type="AlphaFoldDB" id="A0A8J3N2B9"/>
<dbReference type="EMBL" id="BNJK01000001">
    <property type="protein sequence ID" value="GHO93040.1"/>
    <property type="molecule type" value="Genomic_DNA"/>
</dbReference>
<dbReference type="Proteomes" id="UP000597444">
    <property type="component" value="Unassembled WGS sequence"/>
</dbReference>
<protein>
    <submittedName>
        <fullName evidence="1">Uncharacterized protein</fullName>
    </submittedName>
</protein>
<dbReference type="RefSeq" id="WP_220203846.1">
    <property type="nucleotide sequence ID" value="NZ_BNJK01000001.1"/>
</dbReference>
<keyword evidence="2" id="KW-1185">Reference proteome</keyword>
<evidence type="ECO:0000313" key="1">
    <source>
        <dbReference type="EMBL" id="GHO93040.1"/>
    </source>
</evidence>
<evidence type="ECO:0000313" key="2">
    <source>
        <dbReference type="Proteomes" id="UP000597444"/>
    </source>
</evidence>
<gene>
    <name evidence="1" type="ORF">KSF_030880</name>
</gene>
<reference evidence="1" key="1">
    <citation type="submission" date="2020-10" db="EMBL/GenBank/DDBJ databases">
        <title>Taxonomic study of unclassified bacteria belonging to the class Ktedonobacteria.</title>
        <authorList>
            <person name="Yabe S."/>
            <person name="Wang C.M."/>
            <person name="Zheng Y."/>
            <person name="Sakai Y."/>
            <person name="Cavaletti L."/>
            <person name="Monciardini P."/>
            <person name="Donadio S."/>
        </authorList>
    </citation>
    <scope>NUCLEOTIDE SEQUENCE</scope>
    <source>
        <strain evidence="1">ID150040</strain>
    </source>
</reference>
<organism evidence="1 2">
    <name type="scientific">Reticulibacter mediterranei</name>
    <dbReference type="NCBI Taxonomy" id="2778369"/>
    <lineage>
        <taxon>Bacteria</taxon>
        <taxon>Bacillati</taxon>
        <taxon>Chloroflexota</taxon>
        <taxon>Ktedonobacteria</taxon>
        <taxon>Ktedonobacterales</taxon>
        <taxon>Reticulibacteraceae</taxon>
        <taxon>Reticulibacter</taxon>
    </lineage>
</organism>
<name>A0A8J3N2B9_9CHLR</name>
<comment type="caution">
    <text evidence="1">The sequence shown here is derived from an EMBL/GenBank/DDBJ whole genome shotgun (WGS) entry which is preliminary data.</text>
</comment>